<reference evidence="1 2" key="2">
    <citation type="journal article" date="2017" name="Sci. Rep.">
        <title>Ant-infecting Ophiocordyceps genomes reveal a high diversity of potential behavioral manipulation genes and a possible major role for enterotoxins.</title>
        <authorList>
            <person name="de Bekker C."/>
            <person name="Ohm R.A."/>
            <person name="Evans H.C."/>
            <person name="Brachmann A."/>
            <person name="Hughes D.P."/>
        </authorList>
    </citation>
    <scope>NUCLEOTIDE SEQUENCE [LARGE SCALE GENOMIC DNA]</scope>
    <source>
        <strain evidence="1 2">SC16a</strain>
    </source>
</reference>
<gene>
    <name evidence="1" type="ORF">XA68_13447</name>
</gene>
<protein>
    <submittedName>
        <fullName evidence="1">Uncharacterized protein</fullName>
    </submittedName>
</protein>
<evidence type="ECO:0000313" key="1">
    <source>
        <dbReference type="EMBL" id="PFH58606.1"/>
    </source>
</evidence>
<name>A0A2A9PCP3_OPHUN</name>
<proteinExistence type="predicted"/>
<reference evidence="1 2" key="1">
    <citation type="journal article" date="2015" name="BMC Genomics">
        <title>Gene expression during zombie ant biting behavior reflects the complexity underlying fungal parasitic behavioral manipulation.</title>
        <authorList>
            <person name="de Bekker C."/>
            <person name="Ohm R.A."/>
            <person name="Loreto R.G."/>
            <person name="Sebastian A."/>
            <person name="Albert I."/>
            <person name="Merrow M."/>
            <person name="Brachmann A."/>
            <person name="Hughes D.P."/>
        </authorList>
    </citation>
    <scope>NUCLEOTIDE SEQUENCE [LARGE SCALE GENOMIC DNA]</scope>
    <source>
        <strain evidence="1 2">SC16a</strain>
    </source>
</reference>
<comment type="caution">
    <text evidence="1">The sequence shown here is derived from an EMBL/GenBank/DDBJ whole genome shotgun (WGS) entry which is preliminary data.</text>
</comment>
<evidence type="ECO:0000313" key="2">
    <source>
        <dbReference type="Proteomes" id="UP000037136"/>
    </source>
</evidence>
<dbReference type="AlphaFoldDB" id="A0A2A9PCP3"/>
<keyword evidence="2" id="KW-1185">Reference proteome</keyword>
<organism evidence="1 2">
    <name type="scientific">Ophiocordyceps unilateralis</name>
    <name type="common">Zombie-ant fungus</name>
    <name type="synonym">Torrubia unilateralis</name>
    <dbReference type="NCBI Taxonomy" id="268505"/>
    <lineage>
        <taxon>Eukaryota</taxon>
        <taxon>Fungi</taxon>
        <taxon>Dikarya</taxon>
        <taxon>Ascomycota</taxon>
        <taxon>Pezizomycotina</taxon>
        <taxon>Sordariomycetes</taxon>
        <taxon>Hypocreomycetidae</taxon>
        <taxon>Hypocreales</taxon>
        <taxon>Ophiocordycipitaceae</taxon>
        <taxon>Ophiocordyceps</taxon>
    </lineage>
</organism>
<dbReference type="EMBL" id="LAZP02000275">
    <property type="protein sequence ID" value="PFH58606.1"/>
    <property type="molecule type" value="Genomic_DNA"/>
</dbReference>
<sequence length="123" mass="13641">MSDPKSSITTSLAIEKRMPRLCRRCQICGIALTLDSALASRCRFITSHFSSGHEWTAYGRIHLFPILTGNDGPAGGNGTENIATRWVHMLYDPGESVVQSFAGEQRYPCLQREASNWHTISTV</sequence>
<dbReference type="Proteomes" id="UP000037136">
    <property type="component" value="Unassembled WGS sequence"/>
</dbReference>
<accession>A0A2A9PCP3</accession>